<dbReference type="Pfam" id="PF00356">
    <property type="entry name" value="LacI"/>
    <property type="match status" value="1"/>
</dbReference>
<gene>
    <name evidence="2" type="ORF">GCM10010339_59870</name>
</gene>
<dbReference type="SUPFAM" id="SSF47413">
    <property type="entry name" value="lambda repressor-like DNA-binding domains"/>
    <property type="match status" value="1"/>
</dbReference>
<sequence length="217" mass="23555">MPEWRRAGGCTAWQASGPLRNRAKAVVAHNNEGAAPDGEQAAQSGGPASVTIAYIAESAGVSLPTLSKVLNGRSGVSDGTRARVEEHLHIQVVPRSAGDRLALPWTPQQEIAPPRRQRRRILAARRHRGTGRQLDWRQAVDRTHPKIPRTQAHRALRRPGRLGDRSSAVLGCPPDCPNPERNRYLIYVVSQHGVPVLSTLADTVTAAPHIIEARPPA</sequence>
<organism evidence="2 3">
    <name type="scientific">Streptomyces alanosinicus</name>
    <dbReference type="NCBI Taxonomy" id="68171"/>
    <lineage>
        <taxon>Bacteria</taxon>
        <taxon>Bacillati</taxon>
        <taxon>Actinomycetota</taxon>
        <taxon>Actinomycetes</taxon>
        <taxon>Kitasatosporales</taxon>
        <taxon>Streptomycetaceae</taxon>
        <taxon>Streptomyces</taxon>
    </lineage>
</organism>
<keyword evidence="3" id="KW-1185">Reference proteome</keyword>
<protein>
    <recommendedName>
        <fullName evidence="1">HTH lacI-type domain-containing protein</fullName>
    </recommendedName>
</protein>
<dbReference type="InterPro" id="IPR000843">
    <property type="entry name" value="HTH_LacI"/>
</dbReference>
<dbReference type="PROSITE" id="PS50932">
    <property type="entry name" value="HTH_LACI_2"/>
    <property type="match status" value="1"/>
</dbReference>
<dbReference type="Gene3D" id="1.10.260.40">
    <property type="entry name" value="lambda repressor-like DNA-binding domains"/>
    <property type="match status" value="1"/>
</dbReference>
<evidence type="ECO:0000259" key="1">
    <source>
        <dbReference type="PROSITE" id="PS50932"/>
    </source>
</evidence>
<evidence type="ECO:0000313" key="2">
    <source>
        <dbReference type="EMBL" id="GHE09007.1"/>
    </source>
</evidence>
<evidence type="ECO:0000313" key="3">
    <source>
        <dbReference type="Proteomes" id="UP000655443"/>
    </source>
</evidence>
<accession>A0A918YMS1</accession>
<feature type="domain" description="HTH lacI-type" evidence="1">
    <location>
        <begin position="50"/>
        <end position="86"/>
    </location>
</feature>
<dbReference type="CDD" id="cd01392">
    <property type="entry name" value="HTH_LacI"/>
    <property type="match status" value="1"/>
</dbReference>
<dbReference type="AlphaFoldDB" id="A0A918YMS1"/>
<dbReference type="GO" id="GO:0006355">
    <property type="term" value="P:regulation of DNA-templated transcription"/>
    <property type="evidence" value="ECO:0007669"/>
    <property type="project" value="InterPro"/>
</dbReference>
<reference evidence="2" key="2">
    <citation type="submission" date="2020-09" db="EMBL/GenBank/DDBJ databases">
        <authorList>
            <person name="Sun Q."/>
            <person name="Ohkuma M."/>
        </authorList>
    </citation>
    <scope>NUCLEOTIDE SEQUENCE</scope>
    <source>
        <strain evidence="2">JCM 4714</strain>
    </source>
</reference>
<comment type="caution">
    <text evidence="2">The sequence shown here is derived from an EMBL/GenBank/DDBJ whole genome shotgun (WGS) entry which is preliminary data.</text>
</comment>
<name>A0A918YMS1_9ACTN</name>
<reference evidence="2" key="1">
    <citation type="journal article" date="2014" name="Int. J. Syst. Evol. Microbiol.">
        <title>Complete genome sequence of Corynebacterium casei LMG S-19264T (=DSM 44701T), isolated from a smear-ripened cheese.</title>
        <authorList>
            <consortium name="US DOE Joint Genome Institute (JGI-PGF)"/>
            <person name="Walter F."/>
            <person name="Albersmeier A."/>
            <person name="Kalinowski J."/>
            <person name="Ruckert C."/>
        </authorList>
    </citation>
    <scope>NUCLEOTIDE SEQUENCE</scope>
    <source>
        <strain evidence="2">JCM 4714</strain>
    </source>
</reference>
<dbReference type="Proteomes" id="UP000655443">
    <property type="component" value="Unassembled WGS sequence"/>
</dbReference>
<dbReference type="EMBL" id="BMVG01000018">
    <property type="protein sequence ID" value="GHE09007.1"/>
    <property type="molecule type" value="Genomic_DNA"/>
</dbReference>
<proteinExistence type="predicted"/>
<dbReference type="GO" id="GO:0003677">
    <property type="term" value="F:DNA binding"/>
    <property type="evidence" value="ECO:0007669"/>
    <property type="project" value="InterPro"/>
</dbReference>
<dbReference type="InterPro" id="IPR010982">
    <property type="entry name" value="Lambda_DNA-bd_dom_sf"/>
</dbReference>